<keyword evidence="3" id="KW-1185">Reference proteome</keyword>
<evidence type="ECO:0000313" key="2">
    <source>
        <dbReference type="EMBL" id="KAF5558291.1"/>
    </source>
</evidence>
<feature type="compositionally biased region" description="Low complexity" evidence="1">
    <location>
        <begin position="163"/>
        <end position="174"/>
    </location>
</feature>
<feature type="compositionally biased region" description="Polar residues" evidence="1">
    <location>
        <begin position="175"/>
        <end position="206"/>
    </location>
</feature>
<dbReference type="EMBL" id="JAAOAO010000188">
    <property type="protein sequence ID" value="KAF5558291.1"/>
    <property type="molecule type" value="Genomic_DNA"/>
</dbReference>
<proteinExistence type="predicted"/>
<feature type="compositionally biased region" description="Polar residues" evidence="1">
    <location>
        <begin position="215"/>
        <end position="248"/>
    </location>
</feature>
<reference evidence="2 3" key="1">
    <citation type="submission" date="2020-05" db="EMBL/GenBank/DDBJ databases">
        <title>Identification and distribution of gene clusters putatively required for synthesis of sphingolipid metabolism inhibitors in phylogenetically diverse species of the filamentous fungus Fusarium.</title>
        <authorList>
            <person name="Kim H.-S."/>
            <person name="Busman M."/>
            <person name="Brown D.W."/>
            <person name="Divon H."/>
            <person name="Uhlig S."/>
            <person name="Proctor R.H."/>
        </authorList>
    </citation>
    <scope>NUCLEOTIDE SEQUENCE [LARGE SCALE GENOMIC DNA]</scope>
    <source>
        <strain evidence="2 3">NRRL 25196</strain>
    </source>
</reference>
<dbReference type="AlphaFoldDB" id="A0A8H5N9B2"/>
<accession>A0A8H5N9B2</accession>
<feature type="compositionally biased region" description="Polar residues" evidence="1">
    <location>
        <begin position="256"/>
        <end position="269"/>
    </location>
</feature>
<name>A0A8H5N9B2_9HYPO</name>
<gene>
    <name evidence="2" type="ORF">FNAPI_5162</name>
</gene>
<feature type="compositionally biased region" description="Basic and acidic residues" evidence="1">
    <location>
        <begin position="67"/>
        <end position="100"/>
    </location>
</feature>
<comment type="caution">
    <text evidence="2">The sequence shown here is derived from an EMBL/GenBank/DDBJ whole genome shotgun (WGS) entry which is preliminary data.</text>
</comment>
<sequence>MSLWGLRFHHTAKMPEPVRQKAVRDGFKQLDFLVTLRNRVIVFASSKDVCLYASFVHLPPATPEETESLRDISSDEATSEHESDQEHKSDQEHESGQDRESDGEDPWEAQAAASATAVEEEDAAASQGDTGSEENAGNTNLSDAEAAVDENFNHHMKVLAAALSSASAPAQASPVDTTTAESSGTTNQFLTNDPGSSEEGNGQSLGQPMDVDPPSSVNTEGTDSEGTNTGDNPEGSSPESEWLTNTPGSPYDNGVASASNDANSPSQAAESHETATQEDGEADANSVGEVEDQPVRPNNLHFPVYRRPSTLFDTPPTWADQYKKFFDKAFAVWCVFYNTRAPRPLRQRLKDQDTHEAAVKRYNLINLGLYPCVTAEHLLELKLRIDDAAHFCDFLTANIMEIDHAKDQRKEAIYTYPANSPLRLRTKGLGSSLRYATHVDEGWNDLEDNWGMPPIPKKRSPIQFHGSQRMSW</sequence>
<feature type="compositionally biased region" description="Low complexity" evidence="1">
    <location>
        <begin position="108"/>
        <end position="117"/>
    </location>
</feature>
<feature type="region of interest" description="Disordered" evidence="1">
    <location>
        <begin position="63"/>
        <end position="139"/>
    </location>
</feature>
<evidence type="ECO:0000313" key="3">
    <source>
        <dbReference type="Proteomes" id="UP000574317"/>
    </source>
</evidence>
<feature type="compositionally biased region" description="Polar residues" evidence="1">
    <location>
        <begin position="127"/>
        <end position="139"/>
    </location>
</feature>
<feature type="region of interest" description="Disordered" evidence="1">
    <location>
        <begin position="163"/>
        <end position="302"/>
    </location>
</feature>
<evidence type="ECO:0000256" key="1">
    <source>
        <dbReference type="SAM" id="MobiDB-lite"/>
    </source>
</evidence>
<protein>
    <submittedName>
        <fullName evidence="2">Uncharacterized protein</fullName>
    </submittedName>
</protein>
<organism evidence="2 3">
    <name type="scientific">Fusarium napiforme</name>
    <dbReference type="NCBI Taxonomy" id="42672"/>
    <lineage>
        <taxon>Eukaryota</taxon>
        <taxon>Fungi</taxon>
        <taxon>Dikarya</taxon>
        <taxon>Ascomycota</taxon>
        <taxon>Pezizomycotina</taxon>
        <taxon>Sordariomycetes</taxon>
        <taxon>Hypocreomycetidae</taxon>
        <taxon>Hypocreales</taxon>
        <taxon>Nectriaceae</taxon>
        <taxon>Fusarium</taxon>
        <taxon>Fusarium fujikuroi species complex</taxon>
    </lineage>
</organism>
<dbReference type="Proteomes" id="UP000574317">
    <property type="component" value="Unassembled WGS sequence"/>
</dbReference>